<organism evidence="1">
    <name type="scientific">viral metagenome</name>
    <dbReference type="NCBI Taxonomy" id="1070528"/>
    <lineage>
        <taxon>unclassified sequences</taxon>
        <taxon>metagenomes</taxon>
        <taxon>organismal metagenomes</taxon>
    </lineage>
</organism>
<sequence length="98" mass="11022">MAGRSRAIKNVQSHVNWLDNHSGIGPLKQGTPPRTGVTHYYWFNLQSQANPSVIPNPDILTGRGKYVGFGNLIWLGHKPPPYKISPKNHYANIFQPVY</sequence>
<protein>
    <submittedName>
        <fullName evidence="1">Uncharacterized protein</fullName>
    </submittedName>
</protein>
<accession>A0A6C0B8T1</accession>
<evidence type="ECO:0000313" key="1">
    <source>
        <dbReference type="EMBL" id="QHS88647.1"/>
    </source>
</evidence>
<name>A0A6C0B8T1_9ZZZZ</name>
<proteinExistence type="predicted"/>
<dbReference type="AlphaFoldDB" id="A0A6C0B8T1"/>
<dbReference type="EMBL" id="MN739102">
    <property type="protein sequence ID" value="QHS88647.1"/>
    <property type="molecule type" value="Genomic_DNA"/>
</dbReference>
<reference evidence="1" key="1">
    <citation type="journal article" date="2020" name="Nature">
        <title>Giant virus diversity and host interactions through global metagenomics.</title>
        <authorList>
            <person name="Schulz F."/>
            <person name="Roux S."/>
            <person name="Paez-Espino D."/>
            <person name="Jungbluth S."/>
            <person name="Walsh D.A."/>
            <person name="Denef V.J."/>
            <person name="McMahon K.D."/>
            <person name="Konstantinidis K.T."/>
            <person name="Eloe-Fadrosh E.A."/>
            <person name="Kyrpides N.C."/>
            <person name="Woyke T."/>
        </authorList>
    </citation>
    <scope>NUCLEOTIDE SEQUENCE</scope>
    <source>
        <strain evidence="1">GVMAG-M-3300010158-59</strain>
    </source>
</reference>